<evidence type="ECO:0000256" key="1">
    <source>
        <dbReference type="SAM" id="Phobius"/>
    </source>
</evidence>
<comment type="caution">
    <text evidence="3">The sequence shown here is derived from an EMBL/GenBank/DDBJ whole genome shotgun (WGS) entry which is preliminary data.</text>
</comment>
<gene>
    <name evidence="3" type="ORF">A2V58_01675</name>
</gene>
<keyword evidence="1" id="KW-0472">Membrane</keyword>
<dbReference type="InterPro" id="IPR050570">
    <property type="entry name" value="Cell_wall_metabolism_enzyme"/>
</dbReference>
<dbReference type="AlphaFoldDB" id="A0A1F6UM49"/>
<dbReference type="PANTHER" id="PTHR21666:SF291">
    <property type="entry name" value="STAGE II SPORULATION PROTEIN Q"/>
    <property type="match status" value="1"/>
</dbReference>
<dbReference type="Pfam" id="PF01551">
    <property type="entry name" value="Peptidase_M23"/>
    <property type="match status" value="1"/>
</dbReference>
<keyword evidence="1" id="KW-1133">Transmembrane helix</keyword>
<dbReference type="PANTHER" id="PTHR21666">
    <property type="entry name" value="PEPTIDASE-RELATED"/>
    <property type="match status" value="1"/>
</dbReference>
<dbReference type="InterPro" id="IPR011055">
    <property type="entry name" value="Dup_hybrid_motif"/>
</dbReference>
<evidence type="ECO:0000313" key="3">
    <source>
        <dbReference type="EMBL" id="OGI58445.1"/>
    </source>
</evidence>
<proteinExistence type="predicted"/>
<dbReference type="GO" id="GO:0004222">
    <property type="term" value="F:metalloendopeptidase activity"/>
    <property type="evidence" value="ECO:0007669"/>
    <property type="project" value="TreeGrafter"/>
</dbReference>
<organism evidence="3 4">
    <name type="scientific">Candidatus Muproteobacteria bacterium RBG_19FT_COMBO_61_10</name>
    <dbReference type="NCBI Taxonomy" id="1817761"/>
    <lineage>
        <taxon>Bacteria</taxon>
        <taxon>Pseudomonadati</taxon>
        <taxon>Pseudomonadota</taxon>
        <taxon>Candidatus Muproteobacteria</taxon>
    </lineage>
</organism>
<name>A0A1F6UM49_9PROT</name>
<dbReference type="InterPro" id="IPR016047">
    <property type="entry name" value="M23ase_b-sheet_dom"/>
</dbReference>
<reference evidence="3 4" key="1">
    <citation type="journal article" date="2016" name="Nat. Commun.">
        <title>Thousands of microbial genomes shed light on interconnected biogeochemical processes in an aquifer system.</title>
        <authorList>
            <person name="Anantharaman K."/>
            <person name="Brown C.T."/>
            <person name="Hug L.A."/>
            <person name="Sharon I."/>
            <person name="Castelle C.J."/>
            <person name="Probst A.J."/>
            <person name="Thomas B.C."/>
            <person name="Singh A."/>
            <person name="Wilkins M.J."/>
            <person name="Karaoz U."/>
            <person name="Brodie E.L."/>
            <person name="Williams K.H."/>
            <person name="Hubbard S.S."/>
            <person name="Banfield J.F."/>
        </authorList>
    </citation>
    <scope>NUCLEOTIDE SEQUENCE [LARGE SCALE GENOMIC DNA]</scope>
</reference>
<dbReference type="EMBL" id="MFSV01000081">
    <property type="protein sequence ID" value="OGI58445.1"/>
    <property type="molecule type" value="Genomic_DNA"/>
</dbReference>
<feature type="transmembrane region" description="Helical" evidence="1">
    <location>
        <begin position="21"/>
        <end position="43"/>
    </location>
</feature>
<accession>A0A1F6UM49</accession>
<sequence>MNVILVPKSHRRGTNISLSHYHVATLSVVLFLVLPLVMGTVVYKIQALLNNQSGMRSAEYVQQQEHMLASQRQEIETVRRNAEVHLNALAQRLGYMQAQMLRVNALGQRLTRMANLDTREFDFSEDPAMGGPESPSAVANPAVDDFMKSIDGLAADMDKKAQSLGVLENLLMDRQLQAAVSPGGWPTEGGWMSSGFGLRSDPFTGRKAYHEGVDIASRFGSRIKAMGGGVVSHAGEKEGYGMTVEINHGTGVSTRYAHS</sequence>
<feature type="domain" description="M23ase beta-sheet core" evidence="2">
    <location>
        <begin position="209"/>
        <end position="258"/>
    </location>
</feature>
<dbReference type="SUPFAM" id="SSF51261">
    <property type="entry name" value="Duplicated hybrid motif"/>
    <property type="match status" value="1"/>
</dbReference>
<dbReference type="Proteomes" id="UP000177950">
    <property type="component" value="Unassembled WGS sequence"/>
</dbReference>
<protein>
    <recommendedName>
        <fullName evidence="2">M23ase beta-sheet core domain-containing protein</fullName>
    </recommendedName>
</protein>
<evidence type="ECO:0000313" key="4">
    <source>
        <dbReference type="Proteomes" id="UP000177950"/>
    </source>
</evidence>
<feature type="non-terminal residue" evidence="3">
    <location>
        <position position="259"/>
    </location>
</feature>
<dbReference type="CDD" id="cd12797">
    <property type="entry name" value="M23_peptidase"/>
    <property type="match status" value="1"/>
</dbReference>
<keyword evidence="1" id="KW-0812">Transmembrane</keyword>
<dbReference type="Gene3D" id="2.70.70.10">
    <property type="entry name" value="Glucose Permease (Domain IIA)"/>
    <property type="match status" value="1"/>
</dbReference>
<evidence type="ECO:0000259" key="2">
    <source>
        <dbReference type="Pfam" id="PF01551"/>
    </source>
</evidence>